<organism evidence="2 3">
    <name type="scientific">Streptomyces hainanensis</name>
    <dbReference type="NCBI Taxonomy" id="402648"/>
    <lineage>
        <taxon>Bacteria</taxon>
        <taxon>Bacillati</taxon>
        <taxon>Actinomycetota</taxon>
        <taxon>Actinomycetes</taxon>
        <taxon>Kitasatosporales</taxon>
        <taxon>Streptomycetaceae</taxon>
        <taxon>Streptomyces</taxon>
    </lineage>
</organism>
<dbReference type="Pfam" id="PF03372">
    <property type="entry name" value="Exo_endo_phos"/>
    <property type="match status" value="1"/>
</dbReference>
<sequence>MTWNVWWRFGDWRARRAAVLDWLRRERPDVCGLQEVWSAEDENLAGWLAEELGMHWAWAPGEVFAHWRGRVPGPPAGVGNAVLSRWPIVDTEVRRLPTADGPEEVRTALFALVDAPGARLPFFTTHLHSAAAGSAVRLAQVAALAGFVAERRGGTPFPPVVTGDFNAEPDSDELRLFGGTLTEPAVPGQLLMDAWRFADPGQPAATWGLGNPLVSGATAFEARIDYVHVGPPGPAGEGRVTGVRRTGDGPAPAETGVWPSDHAAVVAELADAGGPA</sequence>
<keyword evidence="3" id="KW-1185">Reference proteome</keyword>
<dbReference type="GO" id="GO:0016020">
    <property type="term" value="C:membrane"/>
    <property type="evidence" value="ECO:0007669"/>
    <property type="project" value="GOC"/>
</dbReference>
<keyword evidence="2" id="KW-0378">Hydrolase</keyword>
<dbReference type="Gene3D" id="3.60.10.10">
    <property type="entry name" value="Endonuclease/exonuclease/phosphatase"/>
    <property type="match status" value="1"/>
</dbReference>
<evidence type="ECO:0000313" key="2">
    <source>
        <dbReference type="EMBL" id="TDC73054.1"/>
    </source>
</evidence>
<dbReference type="InterPro" id="IPR005135">
    <property type="entry name" value="Endo/exonuclease/phosphatase"/>
</dbReference>
<dbReference type="OrthoDB" id="9787701at2"/>
<dbReference type="AlphaFoldDB" id="A0A4R4TBZ2"/>
<keyword evidence="2" id="KW-0540">Nuclease</keyword>
<dbReference type="RefSeq" id="WP_132819506.1">
    <property type="nucleotide sequence ID" value="NZ_SMKI01000217.1"/>
</dbReference>
<dbReference type="PANTHER" id="PTHR14859">
    <property type="entry name" value="CALCOFLUOR WHITE HYPERSENSITIVE PROTEIN PRECURSOR"/>
    <property type="match status" value="1"/>
</dbReference>
<keyword evidence="2" id="KW-0255">Endonuclease</keyword>
<evidence type="ECO:0000259" key="1">
    <source>
        <dbReference type="Pfam" id="PF03372"/>
    </source>
</evidence>
<dbReference type="InterPro" id="IPR036691">
    <property type="entry name" value="Endo/exonu/phosph_ase_sf"/>
</dbReference>
<proteinExistence type="predicted"/>
<dbReference type="EMBL" id="SMKI01000217">
    <property type="protein sequence ID" value="TDC73054.1"/>
    <property type="molecule type" value="Genomic_DNA"/>
</dbReference>
<dbReference type="GO" id="GO:0004519">
    <property type="term" value="F:endonuclease activity"/>
    <property type="evidence" value="ECO:0007669"/>
    <property type="project" value="UniProtKB-KW"/>
</dbReference>
<dbReference type="GO" id="GO:0006506">
    <property type="term" value="P:GPI anchor biosynthetic process"/>
    <property type="evidence" value="ECO:0007669"/>
    <property type="project" value="TreeGrafter"/>
</dbReference>
<name>A0A4R4TBZ2_9ACTN</name>
<dbReference type="Proteomes" id="UP000295345">
    <property type="component" value="Unassembled WGS sequence"/>
</dbReference>
<protein>
    <submittedName>
        <fullName evidence="2">Endonuclease</fullName>
    </submittedName>
</protein>
<dbReference type="SUPFAM" id="SSF56219">
    <property type="entry name" value="DNase I-like"/>
    <property type="match status" value="1"/>
</dbReference>
<dbReference type="PANTHER" id="PTHR14859:SF1">
    <property type="entry name" value="PGAP2-INTERACTING PROTEIN"/>
    <property type="match status" value="1"/>
</dbReference>
<accession>A0A4R4TBZ2</accession>
<evidence type="ECO:0000313" key="3">
    <source>
        <dbReference type="Proteomes" id="UP000295345"/>
    </source>
</evidence>
<reference evidence="2 3" key="1">
    <citation type="submission" date="2019-03" db="EMBL/GenBank/DDBJ databases">
        <title>Draft genome sequences of novel Actinobacteria.</title>
        <authorList>
            <person name="Sahin N."/>
            <person name="Ay H."/>
            <person name="Saygin H."/>
        </authorList>
    </citation>
    <scope>NUCLEOTIDE SEQUENCE [LARGE SCALE GENOMIC DNA]</scope>
    <source>
        <strain evidence="2 3">DSM 41900</strain>
    </source>
</reference>
<dbReference type="InterPro" id="IPR051916">
    <property type="entry name" value="GPI-anchor_lipid_remodeler"/>
</dbReference>
<feature type="domain" description="Endonuclease/exonuclease/phosphatase" evidence="1">
    <location>
        <begin position="1"/>
        <end position="262"/>
    </location>
</feature>
<comment type="caution">
    <text evidence="2">The sequence shown here is derived from an EMBL/GenBank/DDBJ whole genome shotgun (WGS) entry which is preliminary data.</text>
</comment>
<gene>
    <name evidence="2" type="ORF">E1283_20155</name>
</gene>